<dbReference type="InterPro" id="IPR051396">
    <property type="entry name" value="Bact_Antivir_Def_Nuclease"/>
</dbReference>
<evidence type="ECO:0000313" key="2">
    <source>
        <dbReference type="EMBL" id="ELV08681.1"/>
    </source>
</evidence>
<dbReference type="Proteomes" id="UP000011617">
    <property type="component" value="Unassembled WGS sequence"/>
</dbReference>
<proteinExistence type="predicted"/>
<dbReference type="OrthoDB" id="3322489at2"/>
<sequence>MKNFAQSLQKIKEIYELASDEVQEQYKELFNFFIAEHESLSACFSSRAYSSFLEESLSKLAYELSKISIQEVDDKSKIFITKDNGQVQEINSKSEKTFFDNIFIFIKRLFILNFFKEENKNVILLGANGSGKSSLANFLKDAGQDQLVVIPAQKYLFLYDNIVYYKPGSDISTIRNIQNQQDFKAIHSLEEYGINFRNLMTSVINEYTENASAAYQNKPNIIEYEGSIVGKICKLFHDLIPSIELNIDTRERIFYPSHISTRTRYDFNSMSDGERAIIFYLSNVLIAKSNSIIVIDEPETYINPAIYKKLWDMLILERPDCQFIFITHSMDFIASRDTANTNYYWIKEFIAPDNWSIQQLPTISDMPQTLIAELASSRKPILFCEGLLESYDYQIYNALFSDSYTIQPVESHITVINYTKAFNNSKSEHNNRAIGIIDGDLLIDDDRIAKYAEQKIYVLPFNEIEMLLLWEPIIQDVLAQVESDQSKIIDKITEFKSQFFKKVEIEKNQISIAFLKKQIDIALASYRIQTNSSIEEIRREFSNLSKNMLDIDEINLTFTNRLDSIIEHKDYEALLFISSLKGQILKGLGNRYLDSNYDKRALCRIIKNPNLQTKIKEEFFKKI</sequence>
<organism evidence="2 3">
    <name type="scientific">Wohlfahrtiimonas chitiniclastica SH04</name>
    <dbReference type="NCBI Taxonomy" id="1261130"/>
    <lineage>
        <taxon>Bacteria</taxon>
        <taxon>Pseudomonadati</taxon>
        <taxon>Pseudomonadota</taxon>
        <taxon>Gammaproteobacteria</taxon>
        <taxon>Cardiobacteriales</taxon>
        <taxon>Ignatzschineriaceae</taxon>
        <taxon>Wohlfahrtiimonas</taxon>
    </lineage>
</organism>
<dbReference type="SUPFAM" id="SSF52540">
    <property type="entry name" value="P-loop containing nucleoside triphosphate hydrolases"/>
    <property type="match status" value="1"/>
</dbReference>
<evidence type="ECO:0000259" key="1">
    <source>
        <dbReference type="Pfam" id="PF13304"/>
    </source>
</evidence>
<dbReference type="PATRIC" id="fig|1261130.3.peg.278"/>
<dbReference type="Gene3D" id="3.40.50.300">
    <property type="entry name" value="P-loop containing nucleotide triphosphate hydrolases"/>
    <property type="match status" value="1"/>
</dbReference>
<dbReference type="GO" id="GO:0005524">
    <property type="term" value="F:ATP binding"/>
    <property type="evidence" value="ECO:0007669"/>
    <property type="project" value="InterPro"/>
</dbReference>
<keyword evidence="3" id="KW-1185">Reference proteome</keyword>
<dbReference type="PANTHER" id="PTHR43581:SF4">
    <property type="entry name" value="ATP_GTP PHOSPHATASE"/>
    <property type="match status" value="1"/>
</dbReference>
<dbReference type="GO" id="GO:0016887">
    <property type="term" value="F:ATP hydrolysis activity"/>
    <property type="evidence" value="ECO:0007669"/>
    <property type="project" value="InterPro"/>
</dbReference>
<evidence type="ECO:0000313" key="3">
    <source>
        <dbReference type="Proteomes" id="UP000011617"/>
    </source>
</evidence>
<comment type="caution">
    <text evidence="2">The sequence shown here is derived from an EMBL/GenBank/DDBJ whole genome shotgun (WGS) entry which is preliminary data.</text>
</comment>
<gene>
    <name evidence="2" type="ORF">F387_00073</name>
</gene>
<name>L8Y2J4_9GAMM</name>
<protein>
    <recommendedName>
        <fullName evidence="1">ATPase AAA-type core domain-containing protein</fullName>
    </recommendedName>
</protein>
<reference evidence="2 3" key="1">
    <citation type="journal article" date="2013" name="Genome Announc.">
        <title>Complete Genome Sequence of Wohlfahrtiimonas chitiniclastica Strain SH04, Isolated from Chrysomya megacephala Collected from Pudong International Airport in China.</title>
        <authorList>
            <person name="Cao X.M."/>
            <person name="Chen T."/>
            <person name="Xu L.Z."/>
            <person name="Yao L.S."/>
            <person name="Qi J."/>
            <person name="Zhang X.L."/>
            <person name="Yan Q.L."/>
            <person name="Deng Y.H."/>
            <person name="Guo T.Y."/>
            <person name="Wang J."/>
            <person name="Hu K.X."/>
            <person name="Xu B.L."/>
        </authorList>
    </citation>
    <scope>NUCLEOTIDE SEQUENCE [LARGE SCALE GENOMIC DNA]</scope>
    <source>
        <strain evidence="2 3">SH04</strain>
    </source>
</reference>
<accession>L8Y2J4</accession>
<dbReference type="Pfam" id="PF13304">
    <property type="entry name" value="AAA_21"/>
    <property type="match status" value="1"/>
</dbReference>
<dbReference type="InterPro" id="IPR027417">
    <property type="entry name" value="P-loop_NTPase"/>
</dbReference>
<dbReference type="RefSeq" id="WP_008314504.1">
    <property type="nucleotide sequence ID" value="NZ_KB372778.1"/>
</dbReference>
<dbReference type="InterPro" id="IPR003959">
    <property type="entry name" value="ATPase_AAA_core"/>
</dbReference>
<dbReference type="AlphaFoldDB" id="L8Y2J4"/>
<dbReference type="EMBL" id="AOBV01000002">
    <property type="protein sequence ID" value="ELV08681.1"/>
    <property type="molecule type" value="Genomic_DNA"/>
</dbReference>
<feature type="domain" description="ATPase AAA-type core" evidence="1">
    <location>
        <begin position="258"/>
        <end position="330"/>
    </location>
</feature>
<dbReference type="HOGENOM" id="CLU_028461_0_0_6"/>
<dbReference type="PANTHER" id="PTHR43581">
    <property type="entry name" value="ATP/GTP PHOSPHATASE"/>
    <property type="match status" value="1"/>
</dbReference>